<dbReference type="PROSITE" id="PS51186">
    <property type="entry name" value="GNAT"/>
    <property type="match status" value="1"/>
</dbReference>
<dbReference type="InterPro" id="IPR016181">
    <property type="entry name" value="Acyl_CoA_acyltransferase"/>
</dbReference>
<evidence type="ECO:0000313" key="2">
    <source>
        <dbReference type="EMBL" id="TGV02873.1"/>
    </source>
</evidence>
<keyword evidence="2" id="KW-0808">Transferase</keyword>
<accession>A0A4S1DY35</accession>
<proteinExistence type="predicted"/>
<dbReference type="AlphaFoldDB" id="A0A4S1DY35"/>
<feature type="domain" description="N-acetyltransferase" evidence="1">
    <location>
        <begin position="17"/>
        <end position="174"/>
    </location>
</feature>
<dbReference type="EMBL" id="SRSO01000010">
    <property type="protein sequence ID" value="TGV02873.1"/>
    <property type="molecule type" value="Genomic_DNA"/>
</dbReference>
<evidence type="ECO:0000259" key="1">
    <source>
        <dbReference type="PROSITE" id="PS51186"/>
    </source>
</evidence>
<reference evidence="2 3" key="1">
    <citation type="submission" date="2019-04" db="EMBL/GenBank/DDBJ databases">
        <authorList>
            <person name="Liu A."/>
        </authorList>
    </citation>
    <scope>NUCLEOTIDE SEQUENCE [LARGE SCALE GENOMIC DNA]</scope>
    <source>
        <strain evidence="2 3">RZ03</strain>
    </source>
</reference>
<dbReference type="RefSeq" id="WP_135876883.1">
    <property type="nucleotide sequence ID" value="NZ_SRSO01000010.1"/>
</dbReference>
<sequence>MLDFDYSKAYILEDNRVKLSPLKMEHVESLLDISNESNVWTYFLEKGNGLENLTNYIQSAIDNRKLKKEYPFVIFDKIKNEFVGTTRFYDYITDLKSIKLGHTWIGENFRGTGLNKHCKYVLFQFAFEKLEVERIGFGAHIENKTSIAAMKSIGCKEEGLLRNFIPSLDGKGRTDIILLSILKNEWFEKVKTDLKTKVKTSSLKFLKK</sequence>
<dbReference type="Gene3D" id="3.40.630.30">
    <property type="match status" value="1"/>
</dbReference>
<dbReference type="Pfam" id="PF13302">
    <property type="entry name" value="Acetyltransf_3"/>
    <property type="match status" value="1"/>
</dbReference>
<protein>
    <submittedName>
        <fullName evidence="2">N-acetyltransferase</fullName>
    </submittedName>
</protein>
<dbReference type="PANTHER" id="PTHR43610:SF1">
    <property type="entry name" value="N-ACETYLTRANSFERASE DOMAIN-CONTAINING PROTEIN"/>
    <property type="match status" value="1"/>
</dbReference>
<evidence type="ECO:0000313" key="3">
    <source>
        <dbReference type="Proteomes" id="UP000307602"/>
    </source>
</evidence>
<organism evidence="2 3">
    <name type="scientific">Flavivirga rizhaonensis</name>
    <dbReference type="NCBI Taxonomy" id="2559571"/>
    <lineage>
        <taxon>Bacteria</taxon>
        <taxon>Pseudomonadati</taxon>
        <taxon>Bacteroidota</taxon>
        <taxon>Flavobacteriia</taxon>
        <taxon>Flavobacteriales</taxon>
        <taxon>Flavobacteriaceae</taxon>
        <taxon>Flavivirga</taxon>
    </lineage>
</organism>
<dbReference type="Proteomes" id="UP000307602">
    <property type="component" value="Unassembled WGS sequence"/>
</dbReference>
<keyword evidence="3" id="KW-1185">Reference proteome</keyword>
<dbReference type="SUPFAM" id="SSF55729">
    <property type="entry name" value="Acyl-CoA N-acyltransferases (Nat)"/>
    <property type="match status" value="1"/>
</dbReference>
<dbReference type="InterPro" id="IPR000182">
    <property type="entry name" value="GNAT_dom"/>
</dbReference>
<dbReference type="PANTHER" id="PTHR43610">
    <property type="entry name" value="BLL6696 PROTEIN"/>
    <property type="match status" value="1"/>
</dbReference>
<comment type="caution">
    <text evidence="2">The sequence shown here is derived from an EMBL/GenBank/DDBJ whole genome shotgun (WGS) entry which is preliminary data.</text>
</comment>
<dbReference type="OrthoDB" id="9795199at2"/>
<dbReference type="GO" id="GO:0016747">
    <property type="term" value="F:acyltransferase activity, transferring groups other than amino-acyl groups"/>
    <property type="evidence" value="ECO:0007669"/>
    <property type="project" value="InterPro"/>
</dbReference>
<gene>
    <name evidence="2" type="ORF">EM932_09150</name>
</gene>
<name>A0A4S1DY35_9FLAO</name>